<dbReference type="STRING" id="4846.A0A367KQH3"/>
<dbReference type="InterPro" id="IPR051164">
    <property type="entry name" value="NmrA-like_oxidored"/>
</dbReference>
<evidence type="ECO:0000313" key="5">
    <source>
        <dbReference type="Proteomes" id="UP000253551"/>
    </source>
</evidence>
<sequence>MAPTILVIGATGNTGQSVVYSLPKLLGLKNSKYRILGLTRSLDSPASKKLANLPFVEMQEKDWTTINAEWLKEQEVVRAYVAPYNSTHQFVEESELYVALLNARVKYVVKVSTNLDLIGPASPVLYGRTHWAIETLLSQPEFKDLQWTSLRPNIFTGVCLGFAANWVSQYKNTGKQETLEVILDADTPVAVIDPQDVGIVGAHLLALEDPTPHNQAKYVLSGPQDINGKQIVEMVEQHVGVKVQNVEFKSTVPLNAVVTAGLFPEKYLPSVLSGIPGLWENRCSLSRLPTSKEIIELAPPSHTAAEAFKAMVE</sequence>
<dbReference type="PANTHER" id="PTHR42748:SF31">
    <property type="entry name" value="NMRA-LIKE DOMAIN-CONTAINING PROTEIN-RELATED"/>
    <property type="match status" value="1"/>
</dbReference>
<gene>
    <name evidence="4" type="ORF">CU098_010668</name>
</gene>
<proteinExistence type="inferred from homology"/>
<dbReference type="EMBL" id="PJQM01000784">
    <property type="protein sequence ID" value="RCI04112.1"/>
    <property type="molecule type" value="Genomic_DNA"/>
</dbReference>
<keyword evidence="2" id="KW-0521">NADP</keyword>
<evidence type="ECO:0000256" key="2">
    <source>
        <dbReference type="ARBA" id="ARBA00022857"/>
    </source>
</evidence>
<dbReference type="OrthoDB" id="413314at2759"/>
<name>A0A367KQH3_RHIST</name>
<feature type="domain" description="NmrA-like" evidence="3">
    <location>
        <begin position="3"/>
        <end position="267"/>
    </location>
</feature>
<evidence type="ECO:0000259" key="3">
    <source>
        <dbReference type="Pfam" id="PF05368"/>
    </source>
</evidence>
<protein>
    <recommendedName>
        <fullName evidence="3">NmrA-like domain-containing protein</fullName>
    </recommendedName>
</protein>
<dbReference type="SUPFAM" id="SSF51735">
    <property type="entry name" value="NAD(P)-binding Rossmann-fold domains"/>
    <property type="match status" value="1"/>
</dbReference>
<organism evidence="4 5">
    <name type="scientific">Rhizopus stolonifer</name>
    <name type="common">Rhizopus nigricans</name>
    <dbReference type="NCBI Taxonomy" id="4846"/>
    <lineage>
        <taxon>Eukaryota</taxon>
        <taxon>Fungi</taxon>
        <taxon>Fungi incertae sedis</taxon>
        <taxon>Mucoromycota</taxon>
        <taxon>Mucoromycotina</taxon>
        <taxon>Mucoromycetes</taxon>
        <taxon>Mucorales</taxon>
        <taxon>Mucorineae</taxon>
        <taxon>Rhizopodaceae</taxon>
        <taxon>Rhizopus</taxon>
    </lineage>
</organism>
<comment type="similarity">
    <text evidence="1">Belongs to the NmrA-type oxidoreductase family.</text>
</comment>
<evidence type="ECO:0000313" key="4">
    <source>
        <dbReference type="EMBL" id="RCI04112.1"/>
    </source>
</evidence>
<dbReference type="AlphaFoldDB" id="A0A367KQH3"/>
<dbReference type="Gene3D" id="3.40.50.720">
    <property type="entry name" value="NAD(P)-binding Rossmann-like Domain"/>
    <property type="match status" value="1"/>
</dbReference>
<dbReference type="InterPro" id="IPR008030">
    <property type="entry name" value="NmrA-like"/>
</dbReference>
<dbReference type="GO" id="GO:0005634">
    <property type="term" value="C:nucleus"/>
    <property type="evidence" value="ECO:0007669"/>
    <property type="project" value="TreeGrafter"/>
</dbReference>
<dbReference type="Proteomes" id="UP000253551">
    <property type="component" value="Unassembled WGS sequence"/>
</dbReference>
<dbReference type="Pfam" id="PF05368">
    <property type="entry name" value="NmrA"/>
    <property type="match status" value="1"/>
</dbReference>
<dbReference type="PANTHER" id="PTHR42748">
    <property type="entry name" value="NITROGEN METABOLITE REPRESSION PROTEIN NMRA FAMILY MEMBER"/>
    <property type="match status" value="1"/>
</dbReference>
<keyword evidence="5" id="KW-1185">Reference proteome</keyword>
<accession>A0A367KQH3</accession>
<reference evidence="4 5" key="1">
    <citation type="journal article" date="2018" name="G3 (Bethesda)">
        <title>Phylogenetic and Phylogenomic Definition of Rhizopus Species.</title>
        <authorList>
            <person name="Gryganskyi A.P."/>
            <person name="Golan J."/>
            <person name="Dolatabadi S."/>
            <person name="Mondo S."/>
            <person name="Robb S."/>
            <person name="Idnurm A."/>
            <person name="Muszewska A."/>
            <person name="Steczkiewicz K."/>
            <person name="Masonjones S."/>
            <person name="Liao H.L."/>
            <person name="Gajdeczka M.T."/>
            <person name="Anike F."/>
            <person name="Vuek A."/>
            <person name="Anishchenko I.M."/>
            <person name="Voigt K."/>
            <person name="de Hoog G.S."/>
            <person name="Smith M.E."/>
            <person name="Heitman J."/>
            <person name="Vilgalys R."/>
            <person name="Stajich J.E."/>
        </authorList>
    </citation>
    <scope>NUCLEOTIDE SEQUENCE [LARGE SCALE GENOMIC DNA]</scope>
    <source>
        <strain evidence="4 5">LSU 92-RS-03</strain>
    </source>
</reference>
<comment type="caution">
    <text evidence="4">The sequence shown here is derived from an EMBL/GenBank/DDBJ whole genome shotgun (WGS) entry which is preliminary data.</text>
</comment>
<dbReference type="InterPro" id="IPR036291">
    <property type="entry name" value="NAD(P)-bd_dom_sf"/>
</dbReference>
<evidence type="ECO:0000256" key="1">
    <source>
        <dbReference type="ARBA" id="ARBA00006328"/>
    </source>
</evidence>